<sequence length="132" mass="15542">MHLLHKELTALILKTFYEVYNELGYGFLEKVYQNALFLELKEKGLNVVPNKKIRVFYKGNNVGDYYSDLIVNDTVILELKAAECVVDEFETQLLNYLRATDCEVGLLLNFGKKPEFRRKVFENKRKIRKNPF</sequence>
<proteinExistence type="predicted"/>
<name>A0ABY4KFH5_9FLAO</name>
<reference evidence="1" key="1">
    <citation type="submission" date="2022-04" db="EMBL/GenBank/DDBJ databases">
        <title>Consumption of N2O by Flavobacterium azooxidireducens sp. nov. isolated from Decomposing Leaf Litter of Phragmites australis (Cav.).</title>
        <authorList>
            <person name="Behrendt U."/>
            <person name="Spanner T."/>
            <person name="Augustin J."/>
            <person name="Horn M.A."/>
            <person name="Kolb S."/>
            <person name="Ulrich A."/>
        </authorList>
    </citation>
    <scope>NUCLEOTIDE SEQUENCE</scope>
    <source>
        <strain evidence="1">IGB 4-14</strain>
    </source>
</reference>
<dbReference type="InterPro" id="IPR026350">
    <property type="entry name" value="GxxExxY"/>
</dbReference>
<protein>
    <submittedName>
        <fullName evidence="1">GxxExxY protein</fullName>
    </submittedName>
</protein>
<keyword evidence="2" id="KW-1185">Reference proteome</keyword>
<gene>
    <name evidence="1" type="ORF">M0M57_15850</name>
</gene>
<organism evidence="1 2">
    <name type="scientific">Flavobacterium azooxidireducens</name>
    <dbReference type="NCBI Taxonomy" id="1871076"/>
    <lineage>
        <taxon>Bacteria</taxon>
        <taxon>Pseudomonadati</taxon>
        <taxon>Bacteroidota</taxon>
        <taxon>Flavobacteriia</taxon>
        <taxon>Flavobacteriales</taxon>
        <taxon>Flavobacteriaceae</taxon>
        <taxon>Flavobacterium</taxon>
    </lineage>
</organism>
<dbReference type="Pfam" id="PF13366">
    <property type="entry name" value="PDDEXK_3"/>
    <property type="match status" value="1"/>
</dbReference>
<accession>A0ABY4KFH5</accession>
<dbReference type="NCBIfam" id="TIGR04256">
    <property type="entry name" value="GxxExxY"/>
    <property type="match status" value="1"/>
</dbReference>
<dbReference type="Proteomes" id="UP000830583">
    <property type="component" value="Chromosome"/>
</dbReference>
<dbReference type="EMBL" id="CP096205">
    <property type="protein sequence ID" value="UPQ79080.1"/>
    <property type="molecule type" value="Genomic_DNA"/>
</dbReference>
<evidence type="ECO:0000313" key="1">
    <source>
        <dbReference type="EMBL" id="UPQ79080.1"/>
    </source>
</evidence>
<evidence type="ECO:0000313" key="2">
    <source>
        <dbReference type="Proteomes" id="UP000830583"/>
    </source>
</evidence>
<dbReference type="RefSeq" id="WP_248434076.1">
    <property type="nucleotide sequence ID" value="NZ_CP096205.1"/>
</dbReference>